<dbReference type="GO" id="GO:0032259">
    <property type="term" value="P:methylation"/>
    <property type="evidence" value="ECO:0007669"/>
    <property type="project" value="UniProtKB-KW"/>
</dbReference>
<dbReference type="PANTHER" id="PTHR43861">
    <property type="entry name" value="TRANS-ACONITATE 2-METHYLTRANSFERASE-RELATED"/>
    <property type="match status" value="1"/>
</dbReference>
<dbReference type="GO" id="GO:0008757">
    <property type="term" value="F:S-adenosylmethionine-dependent methyltransferase activity"/>
    <property type="evidence" value="ECO:0007669"/>
    <property type="project" value="InterPro"/>
</dbReference>
<dbReference type="SUPFAM" id="SSF53335">
    <property type="entry name" value="S-adenosyl-L-methionine-dependent methyltransferases"/>
    <property type="match status" value="1"/>
</dbReference>
<dbReference type="RefSeq" id="WP_108991232.1">
    <property type="nucleotide sequence ID" value="NZ_BDQX01000022.1"/>
</dbReference>
<dbReference type="EMBL" id="BDQX01000022">
    <property type="protein sequence ID" value="GBG05784.1"/>
    <property type="molecule type" value="Genomic_DNA"/>
</dbReference>
<keyword evidence="2" id="KW-0489">Methyltransferase</keyword>
<evidence type="ECO:0000259" key="1">
    <source>
        <dbReference type="Pfam" id="PF08241"/>
    </source>
</evidence>
<dbReference type="PANTHER" id="PTHR43861:SF1">
    <property type="entry name" value="TRANS-ACONITATE 2-METHYLTRANSFERASE"/>
    <property type="match status" value="1"/>
</dbReference>
<gene>
    <name evidence="2" type="ORF">PAT3040_00269</name>
</gene>
<name>A0A2R5EQW0_9BACL</name>
<proteinExistence type="predicted"/>
<protein>
    <submittedName>
        <fullName evidence="2">SAM-dependent methyltransferase</fullName>
    </submittedName>
</protein>
<organism evidence="2 3">
    <name type="scientific">Paenibacillus agaridevorans</name>
    <dbReference type="NCBI Taxonomy" id="171404"/>
    <lineage>
        <taxon>Bacteria</taxon>
        <taxon>Bacillati</taxon>
        <taxon>Bacillota</taxon>
        <taxon>Bacilli</taxon>
        <taxon>Bacillales</taxon>
        <taxon>Paenibacillaceae</taxon>
        <taxon>Paenibacillus</taxon>
    </lineage>
</organism>
<reference evidence="2 3" key="1">
    <citation type="submission" date="2017-08" db="EMBL/GenBank/DDBJ databases">
        <title>Substantial Increase in Enzyme Production by Combined Drug-Resistance Mutations in Paenibacillus agaridevorans.</title>
        <authorList>
            <person name="Tanaka Y."/>
            <person name="Funane K."/>
            <person name="Hosaka T."/>
            <person name="Shiwa Y."/>
            <person name="Fujita N."/>
            <person name="Miyazaki T."/>
            <person name="Yoshikawa H."/>
            <person name="Murakami K."/>
            <person name="Kasahara K."/>
            <person name="Inaoka T."/>
            <person name="Hiraga Y."/>
            <person name="Ochi K."/>
        </authorList>
    </citation>
    <scope>NUCLEOTIDE SEQUENCE [LARGE SCALE GENOMIC DNA]</scope>
    <source>
        <strain evidence="2 3">T-3040</strain>
    </source>
</reference>
<dbReference type="Pfam" id="PF08241">
    <property type="entry name" value="Methyltransf_11"/>
    <property type="match status" value="1"/>
</dbReference>
<feature type="domain" description="Methyltransferase type 11" evidence="1">
    <location>
        <begin position="43"/>
        <end position="134"/>
    </location>
</feature>
<evidence type="ECO:0000313" key="3">
    <source>
        <dbReference type="Proteomes" id="UP000245202"/>
    </source>
</evidence>
<comment type="caution">
    <text evidence="2">The sequence shown here is derived from an EMBL/GenBank/DDBJ whole genome shotgun (WGS) entry which is preliminary data.</text>
</comment>
<dbReference type="CDD" id="cd02440">
    <property type="entry name" value="AdoMet_MTases"/>
    <property type="match status" value="1"/>
</dbReference>
<keyword evidence="3" id="KW-1185">Reference proteome</keyword>
<dbReference type="AlphaFoldDB" id="A0A2R5EQW0"/>
<dbReference type="Proteomes" id="UP000245202">
    <property type="component" value="Unassembled WGS sequence"/>
</dbReference>
<dbReference type="InterPro" id="IPR013216">
    <property type="entry name" value="Methyltransf_11"/>
</dbReference>
<dbReference type="Gene3D" id="3.40.50.150">
    <property type="entry name" value="Vaccinia Virus protein VP39"/>
    <property type="match status" value="1"/>
</dbReference>
<sequence>MGQAEKGQAWDAKHYDDRIGFVSRLGKGLIELLKPEQGERIIDLGCGTGDLAQEIANTGAACVGLDYSEDMIKAARSKYPELSFRVADGEQFRLEAGEQPYDAVFSNAALHWMLKPQEVISSVWQALRPGGRFVAEFGGSGNVGTIIAALTAQLELARVDWRARFPWYFPTVGEYAPLLENQGFEVRYAELYDRPTPLGSGDEGMRNWLRAFAGPLLQGFREEERNAIITRCVNDLAPHLFRDGEWIADYRRIRIAAVKR</sequence>
<keyword evidence="2" id="KW-0808">Transferase</keyword>
<dbReference type="InterPro" id="IPR029063">
    <property type="entry name" value="SAM-dependent_MTases_sf"/>
</dbReference>
<accession>A0A2R5EQW0</accession>
<evidence type="ECO:0000313" key="2">
    <source>
        <dbReference type="EMBL" id="GBG05784.1"/>
    </source>
</evidence>